<dbReference type="InterPro" id="IPR023296">
    <property type="entry name" value="Glyco_hydro_beta-prop_sf"/>
</dbReference>
<keyword evidence="3 4" id="KW-0326">Glycosidase</keyword>
<organism evidence="8">
    <name type="scientific">Dunaliella tertiolecta</name>
    <name type="common">Green alga</name>
    <dbReference type="NCBI Taxonomy" id="3047"/>
    <lineage>
        <taxon>Eukaryota</taxon>
        <taxon>Viridiplantae</taxon>
        <taxon>Chlorophyta</taxon>
        <taxon>core chlorophytes</taxon>
        <taxon>Chlorophyceae</taxon>
        <taxon>CS clade</taxon>
        <taxon>Chlamydomonadales</taxon>
        <taxon>Dunaliellaceae</taxon>
        <taxon>Dunaliella</taxon>
    </lineage>
</organism>
<dbReference type="SMART" id="SM00640">
    <property type="entry name" value="Glyco_32"/>
    <property type="match status" value="1"/>
</dbReference>
<evidence type="ECO:0000256" key="1">
    <source>
        <dbReference type="ARBA" id="ARBA00009902"/>
    </source>
</evidence>
<feature type="compositionally biased region" description="Low complexity" evidence="5">
    <location>
        <begin position="266"/>
        <end position="289"/>
    </location>
</feature>
<keyword evidence="2 4" id="KW-0378">Hydrolase</keyword>
<evidence type="ECO:0008006" key="9">
    <source>
        <dbReference type="Google" id="ProtNLM"/>
    </source>
</evidence>
<evidence type="ECO:0000256" key="5">
    <source>
        <dbReference type="SAM" id="MobiDB-lite"/>
    </source>
</evidence>
<dbReference type="CDD" id="cd08996">
    <property type="entry name" value="GH32_FFase"/>
    <property type="match status" value="1"/>
</dbReference>
<dbReference type="GO" id="GO:0004553">
    <property type="term" value="F:hydrolase activity, hydrolyzing O-glycosyl compounds"/>
    <property type="evidence" value="ECO:0007669"/>
    <property type="project" value="InterPro"/>
</dbReference>
<dbReference type="Pfam" id="PF00251">
    <property type="entry name" value="Glyco_hydro_32N"/>
    <property type="match status" value="1"/>
</dbReference>
<feature type="region of interest" description="Disordered" evidence="5">
    <location>
        <begin position="450"/>
        <end position="478"/>
    </location>
</feature>
<feature type="domain" description="Glycosyl hydrolase family 32 N-terminal" evidence="6">
    <location>
        <begin position="6"/>
        <end position="209"/>
    </location>
</feature>
<name>A0A7S3QTF3_DUNTE</name>
<proteinExistence type="inferred from homology"/>
<feature type="region of interest" description="Disordered" evidence="5">
    <location>
        <begin position="579"/>
        <end position="690"/>
    </location>
</feature>
<evidence type="ECO:0000259" key="7">
    <source>
        <dbReference type="Pfam" id="PF08244"/>
    </source>
</evidence>
<sequence>MYREKGEKPLLPLPPQGGLTGWRDPFLVGRPGDGLHDKYTIIIGSGYMDEERKEPSRGAVFVYTSDNPTSGWKYEGELCHGDGSTGAVWECPLLARVDNHPDYKGNAEPNEHILVVCPDNPHNTPVYFLGRYDPKTLKFDMENASGPHPVDLGGGPLGSTFYAPNVLNNDPHGRLIMWGWCQETGRPGDPEVYDYGSCLSVPRLIWRHPHKPGVIWQEPLPCLSQLRREAWHLSGGDSPYWTKITTENGGNNDAVGSNGHSTESRANGALANGNGLESANGNGNGASANVPGSITPDSRVNLKTGHPVALPTELGSHPHLELELTLEPPTTLPTGVSAKTGIIIRSNEIVPMTLHEASGRNGAALLYDWRHARLEVVFSDGMEDLETLCSAPAVTYDIMNSTSRVYLTSHDAQAGESAQPDSVLNMSTIKEGQEAEAPQCHIIHDEDTAAQGSAAPLHSAHGMSGRSGSAASDHDAEHRPLDVRGCHAVGGQLELWPGMDANTNGAPSSTDNSELAQASRSGMAASRAAVDGVLQPIKLRVFLDHSMLEAFTSTGQVLTTRVYHHEVEDHPRDLFDRAAAAAAATSRPKSPAYQAREKSPEGTLASMQPSLPSAELQEKSPEPALVTSTGTPTEVVFADEAREKSPEAREDSPEPIPLAGRARSPSEASEGSPNNGAPDLPPSLELATFGVDSGMSGVAGYKLAPIWQEDKITDDMEARARDNFSKADARQKQVKVSA</sequence>
<evidence type="ECO:0000256" key="3">
    <source>
        <dbReference type="ARBA" id="ARBA00023295"/>
    </source>
</evidence>
<evidence type="ECO:0000313" key="8">
    <source>
        <dbReference type="EMBL" id="CAE0492652.1"/>
    </source>
</evidence>
<evidence type="ECO:0000256" key="2">
    <source>
        <dbReference type="ARBA" id="ARBA00022801"/>
    </source>
</evidence>
<protein>
    <recommendedName>
        <fullName evidence="9">Glycosyl hydrolase family 32 N-terminal domain-containing protein</fullName>
    </recommendedName>
</protein>
<feature type="region of interest" description="Disordered" evidence="5">
    <location>
        <begin position="245"/>
        <end position="289"/>
    </location>
</feature>
<dbReference type="Gene3D" id="2.60.120.560">
    <property type="entry name" value="Exo-inulinase, domain 1"/>
    <property type="match status" value="1"/>
</dbReference>
<dbReference type="PANTHER" id="PTHR31953">
    <property type="entry name" value="BETA-FRUCTOFURANOSIDASE, INSOLUBLE ISOENZYME CWINV1-RELATED"/>
    <property type="match status" value="1"/>
</dbReference>
<feature type="compositionally biased region" description="Polar residues" evidence="5">
    <location>
        <begin position="666"/>
        <end position="675"/>
    </location>
</feature>
<accession>A0A7S3QTF3</accession>
<feature type="domain" description="Glycosyl hydrolase family 32 C-terminal" evidence="7">
    <location>
        <begin position="519"/>
        <end position="565"/>
    </location>
</feature>
<dbReference type="InterPro" id="IPR013148">
    <property type="entry name" value="Glyco_hydro_32_N"/>
</dbReference>
<dbReference type="GO" id="GO:0005975">
    <property type="term" value="P:carbohydrate metabolic process"/>
    <property type="evidence" value="ECO:0007669"/>
    <property type="project" value="InterPro"/>
</dbReference>
<evidence type="ECO:0000259" key="6">
    <source>
        <dbReference type="Pfam" id="PF00251"/>
    </source>
</evidence>
<dbReference type="EMBL" id="HBIP01013438">
    <property type="protein sequence ID" value="CAE0492652.1"/>
    <property type="molecule type" value="Transcribed_RNA"/>
</dbReference>
<feature type="compositionally biased region" description="Basic and acidic residues" evidence="5">
    <location>
        <begin position="639"/>
        <end position="652"/>
    </location>
</feature>
<dbReference type="Gene3D" id="2.115.10.20">
    <property type="entry name" value="Glycosyl hydrolase domain, family 43"/>
    <property type="match status" value="1"/>
</dbReference>
<dbReference type="AlphaFoldDB" id="A0A7S3QTF3"/>
<dbReference type="InterPro" id="IPR013189">
    <property type="entry name" value="Glyco_hydro_32_C"/>
</dbReference>
<dbReference type="InterPro" id="IPR050551">
    <property type="entry name" value="Fructan_Metab_Enzymes"/>
</dbReference>
<dbReference type="InterPro" id="IPR001362">
    <property type="entry name" value="Glyco_hydro_32"/>
</dbReference>
<evidence type="ECO:0000256" key="4">
    <source>
        <dbReference type="RuleBase" id="RU362110"/>
    </source>
</evidence>
<comment type="similarity">
    <text evidence="1 4">Belongs to the glycosyl hydrolase 32 family.</text>
</comment>
<dbReference type="SUPFAM" id="SSF75005">
    <property type="entry name" value="Arabinanase/levansucrase/invertase"/>
    <property type="match status" value="1"/>
</dbReference>
<reference evidence="8" key="1">
    <citation type="submission" date="2021-01" db="EMBL/GenBank/DDBJ databases">
        <authorList>
            <person name="Corre E."/>
            <person name="Pelletier E."/>
            <person name="Niang G."/>
            <person name="Scheremetjew M."/>
            <person name="Finn R."/>
            <person name="Kale V."/>
            <person name="Holt S."/>
            <person name="Cochrane G."/>
            <person name="Meng A."/>
            <person name="Brown T."/>
            <person name="Cohen L."/>
        </authorList>
    </citation>
    <scope>NUCLEOTIDE SEQUENCE</scope>
    <source>
        <strain evidence="8">CCMP1320</strain>
    </source>
</reference>
<gene>
    <name evidence="8" type="ORF">DTER00134_LOCUS7725</name>
</gene>
<dbReference type="Pfam" id="PF08244">
    <property type="entry name" value="Glyco_hydro_32C"/>
    <property type="match status" value="1"/>
</dbReference>
<feature type="compositionally biased region" description="Polar residues" evidence="5">
    <location>
        <begin position="245"/>
        <end position="265"/>
    </location>
</feature>